<evidence type="ECO:0000313" key="6">
    <source>
        <dbReference type="Proteomes" id="UP000757435"/>
    </source>
</evidence>
<dbReference type="Pfam" id="PF12770">
    <property type="entry name" value="CHAT"/>
    <property type="match status" value="1"/>
</dbReference>
<dbReference type="AlphaFoldDB" id="A0A951QFU1"/>
<evidence type="ECO:0000313" key="5">
    <source>
        <dbReference type="EMBL" id="MBW4661693.1"/>
    </source>
</evidence>
<reference evidence="5" key="1">
    <citation type="submission" date="2021-05" db="EMBL/GenBank/DDBJ databases">
        <authorList>
            <person name="Pietrasiak N."/>
            <person name="Ward R."/>
            <person name="Stajich J.E."/>
            <person name="Kurbessoian T."/>
        </authorList>
    </citation>
    <scope>NUCLEOTIDE SEQUENCE</scope>
    <source>
        <strain evidence="5">UHER 2000/2452</strain>
    </source>
</reference>
<comment type="caution">
    <text evidence="5">The sequence shown here is derived from an EMBL/GenBank/DDBJ whole genome shotgun (WGS) entry which is preliminary data.</text>
</comment>
<evidence type="ECO:0000259" key="3">
    <source>
        <dbReference type="Pfam" id="PF12770"/>
    </source>
</evidence>
<dbReference type="Proteomes" id="UP000757435">
    <property type="component" value="Unassembled WGS sequence"/>
</dbReference>
<dbReference type="InterPro" id="IPR051010">
    <property type="entry name" value="BCAA_transport"/>
</dbReference>
<dbReference type="InterPro" id="IPR028081">
    <property type="entry name" value="Leu-bd"/>
</dbReference>
<sequence>MVQPSPDHRHPQSIAVVLRMGVGCFADGFSVTLQILEEGQLIQEHHDLSHLPAAADMPRLYREWQSRSVENSRKLQEEISRKLQAVPAQKTNVADLEDWRQKTERLEDYCRRWFQEQAFRSLRDRIQANIKFKTDQAVPIIVSCDTGDKSQDEVLRRLPWHLWDLLSSRHVEFALLTRFHHQANTLTLPVRVLAIFGSSQGGLQLEKDEAALQILQQRGAQITKCVEPNLEELSPLLRDQAWDILFFAGHSSSEGISGRIQIREDVSLRLDDLRQSLTKAVAKGLKLAIFNSCDGLGIADFLAELHVPFMIVMRQPVPDQIACQFLLYFLNEFSQGKPLCLAVREARDRLEAFQNRFPGASWLPTICQNPNQPQLVWQQSSLLIRLRSRLSPVSASLIMGSVALAGTIAIAAIAVNRCQFMPSLCDNPNLAQQFVTDGHQSVADSKVKLSQPYGSLKQQGIAAFSQAKYGEAVTIFDDLRSQAKQSKNSSNSGISKAALGALQDPETLIYRNNAFVNAQHTQNPALPIYTIAVAAPLNLDAGMGIVFGVAQAQDMAIQQGINLQVIIANDNNKPEQAEQVAKILSADSRILAVVGHYTSPNTCNALRVYSPNRLVVITPTSTAVNLQSNPTCGGDPNRIFFRTVSTSRVEASSLVQYLVNDLNKPHPKVAVFYNPKELFSQDLFDQFVQVLNAFEGHIVATFDLSDPNFDPRQLPLEAQEADALVVLPDGGTGDNTAFQKAIAIVKLNNREKPILGANTLYLQDVLEQAGEATVDRLFIAVDWHPKQCGADAFAKQINEYWGGDLNRRTALAYEAVQTVVQAIRLSKSSITRQDVKQKLSETGIRDNATASSAIIKGLSISFDARGDRREITTRAIVTVNNQLRFDLAKDVLCPKGD</sequence>
<dbReference type="CDD" id="cd06268">
    <property type="entry name" value="PBP1_ABC_transporter_LIVBP-like"/>
    <property type="match status" value="1"/>
</dbReference>
<organism evidence="5 6">
    <name type="scientific">Drouetiella hepatica Uher 2000/2452</name>
    <dbReference type="NCBI Taxonomy" id="904376"/>
    <lineage>
        <taxon>Bacteria</taxon>
        <taxon>Bacillati</taxon>
        <taxon>Cyanobacteriota</taxon>
        <taxon>Cyanophyceae</taxon>
        <taxon>Oculatellales</taxon>
        <taxon>Oculatellaceae</taxon>
        <taxon>Drouetiella</taxon>
    </lineage>
</organism>
<name>A0A951QFU1_9CYAN</name>
<dbReference type="Pfam" id="PF13458">
    <property type="entry name" value="Peripla_BP_6"/>
    <property type="match status" value="1"/>
</dbReference>
<proteinExistence type="inferred from homology"/>
<protein>
    <submittedName>
        <fullName evidence="5">ABC transporter substrate-binding protein</fullName>
    </submittedName>
</protein>
<evidence type="ECO:0000259" key="4">
    <source>
        <dbReference type="Pfam" id="PF13458"/>
    </source>
</evidence>
<dbReference type="Gene3D" id="3.40.50.2300">
    <property type="match status" value="2"/>
</dbReference>
<feature type="domain" description="CHAT" evidence="3">
    <location>
        <begin position="210"/>
        <end position="350"/>
    </location>
</feature>
<dbReference type="InterPro" id="IPR028082">
    <property type="entry name" value="Peripla_BP_I"/>
</dbReference>
<dbReference type="SUPFAM" id="SSF53822">
    <property type="entry name" value="Periplasmic binding protein-like I"/>
    <property type="match status" value="1"/>
</dbReference>
<comment type="similarity">
    <text evidence="1">Belongs to the leucine-binding protein family.</text>
</comment>
<dbReference type="PANTHER" id="PTHR30483">
    <property type="entry name" value="LEUCINE-SPECIFIC-BINDING PROTEIN"/>
    <property type="match status" value="1"/>
</dbReference>
<gene>
    <name evidence="5" type="ORF">KME15_23735</name>
</gene>
<evidence type="ECO:0000256" key="1">
    <source>
        <dbReference type="ARBA" id="ARBA00010062"/>
    </source>
</evidence>
<dbReference type="PANTHER" id="PTHR30483:SF6">
    <property type="entry name" value="PERIPLASMIC BINDING PROTEIN OF ABC TRANSPORTER FOR NATURAL AMINO ACIDS"/>
    <property type="match status" value="1"/>
</dbReference>
<accession>A0A951QFU1</accession>
<reference evidence="5" key="2">
    <citation type="journal article" date="2022" name="Microbiol. Resour. Announc.">
        <title>Metagenome Sequencing to Explore Phylogenomics of Terrestrial Cyanobacteria.</title>
        <authorList>
            <person name="Ward R.D."/>
            <person name="Stajich J.E."/>
            <person name="Johansen J.R."/>
            <person name="Huntemann M."/>
            <person name="Clum A."/>
            <person name="Foster B."/>
            <person name="Foster B."/>
            <person name="Roux S."/>
            <person name="Palaniappan K."/>
            <person name="Varghese N."/>
            <person name="Mukherjee S."/>
            <person name="Reddy T.B.K."/>
            <person name="Daum C."/>
            <person name="Copeland A."/>
            <person name="Chen I.A."/>
            <person name="Ivanova N.N."/>
            <person name="Kyrpides N.C."/>
            <person name="Shapiro N."/>
            <person name="Eloe-Fadrosh E.A."/>
            <person name="Pietrasiak N."/>
        </authorList>
    </citation>
    <scope>NUCLEOTIDE SEQUENCE</scope>
    <source>
        <strain evidence="5">UHER 2000/2452</strain>
    </source>
</reference>
<keyword evidence="2" id="KW-0732">Signal</keyword>
<evidence type="ECO:0000256" key="2">
    <source>
        <dbReference type="ARBA" id="ARBA00022729"/>
    </source>
</evidence>
<dbReference type="InterPro" id="IPR024983">
    <property type="entry name" value="CHAT_dom"/>
</dbReference>
<feature type="domain" description="Leucine-binding protein" evidence="4">
    <location>
        <begin position="558"/>
        <end position="846"/>
    </location>
</feature>
<dbReference type="EMBL" id="JAHHHD010000043">
    <property type="protein sequence ID" value="MBW4661693.1"/>
    <property type="molecule type" value="Genomic_DNA"/>
</dbReference>